<evidence type="ECO:0000259" key="2">
    <source>
        <dbReference type="PROSITE" id="PS50006"/>
    </source>
</evidence>
<reference evidence="3 4" key="1">
    <citation type="submission" date="2024-10" db="EMBL/GenBank/DDBJ databases">
        <title>The Natural Products Discovery Center: Release of the First 8490 Sequenced Strains for Exploring Actinobacteria Biosynthetic Diversity.</title>
        <authorList>
            <person name="Kalkreuter E."/>
            <person name="Kautsar S.A."/>
            <person name="Yang D."/>
            <person name="Bader C.D."/>
            <person name="Teijaro C.N."/>
            <person name="Fluegel L."/>
            <person name="Davis C.M."/>
            <person name="Simpson J.R."/>
            <person name="Lauterbach L."/>
            <person name="Steele A.D."/>
            <person name="Gui C."/>
            <person name="Meng S."/>
            <person name="Li G."/>
            <person name="Viehrig K."/>
            <person name="Ye F."/>
            <person name="Su P."/>
            <person name="Kiefer A.F."/>
            <person name="Nichols A."/>
            <person name="Cepeda A.J."/>
            <person name="Yan W."/>
            <person name="Fan B."/>
            <person name="Jiang Y."/>
            <person name="Adhikari A."/>
            <person name="Zheng C.-J."/>
            <person name="Schuster L."/>
            <person name="Cowan T.M."/>
            <person name="Smanski M.J."/>
            <person name="Chevrette M.G."/>
            <person name="De Carvalho L.P.S."/>
            <person name="Shen B."/>
        </authorList>
    </citation>
    <scope>NUCLEOTIDE SEQUENCE [LARGE SCALE GENOMIC DNA]</scope>
    <source>
        <strain evidence="3 4">NPDC020327</strain>
    </source>
</reference>
<dbReference type="PROSITE" id="PS50006">
    <property type="entry name" value="FHA_DOMAIN"/>
    <property type="match status" value="1"/>
</dbReference>
<evidence type="ECO:0000313" key="3">
    <source>
        <dbReference type="EMBL" id="MFI1962783.1"/>
    </source>
</evidence>
<dbReference type="SUPFAM" id="SSF49879">
    <property type="entry name" value="SMAD/FHA domain"/>
    <property type="match status" value="1"/>
</dbReference>
<keyword evidence="1" id="KW-0597">Phosphoprotein</keyword>
<evidence type="ECO:0000313" key="4">
    <source>
        <dbReference type="Proteomes" id="UP001611548"/>
    </source>
</evidence>
<accession>A0ABW7UJD6</accession>
<name>A0ABW7UJD6_9ACTN</name>
<gene>
    <name evidence="3" type="ORF">ACH429_01325</name>
</gene>
<protein>
    <submittedName>
        <fullName evidence="3">FHA domain-containing protein</fullName>
    </submittedName>
</protein>
<organism evidence="3 4">
    <name type="scientific">Streptomyces pathocidini</name>
    <dbReference type="NCBI Taxonomy" id="1650571"/>
    <lineage>
        <taxon>Bacteria</taxon>
        <taxon>Bacillati</taxon>
        <taxon>Actinomycetota</taxon>
        <taxon>Actinomycetes</taxon>
        <taxon>Kitasatosporales</taxon>
        <taxon>Streptomycetaceae</taxon>
        <taxon>Streptomyces</taxon>
    </lineage>
</organism>
<dbReference type="InterPro" id="IPR008984">
    <property type="entry name" value="SMAD_FHA_dom_sf"/>
</dbReference>
<proteinExistence type="predicted"/>
<sequence length="186" mass="20735">MTTHEFPTPPPAALPARLSDADRDRVIEVLREGTAQGRLSQDTFLRRMELAFAARGRDELDALTADLPQESRLSRFVFGAVAGVSSFREQLRRTWLAERLPKLMLPEPSSYPLRIGRDPASGLRLNDDTVSRVHAQLSREGGIWVLKDLGSTNGTWVNNRRVTGRAVVRAGDLVTFGRVTFRLAAR</sequence>
<dbReference type="InterPro" id="IPR012551">
    <property type="entry name" value="DUF1707_SHOCT-like"/>
</dbReference>
<keyword evidence="4" id="KW-1185">Reference proteome</keyword>
<dbReference type="Gene3D" id="2.60.200.20">
    <property type="match status" value="1"/>
</dbReference>
<dbReference type="EMBL" id="JBIRWE010000001">
    <property type="protein sequence ID" value="MFI1962783.1"/>
    <property type="molecule type" value="Genomic_DNA"/>
</dbReference>
<comment type="caution">
    <text evidence="3">The sequence shown here is derived from an EMBL/GenBank/DDBJ whole genome shotgun (WGS) entry which is preliminary data.</text>
</comment>
<dbReference type="Pfam" id="PF00498">
    <property type="entry name" value="FHA"/>
    <property type="match status" value="1"/>
</dbReference>
<dbReference type="InterPro" id="IPR000253">
    <property type="entry name" value="FHA_dom"/>
</dbReference>
<dbReference type="RefSeq" id="WP_398717923.1">
    <property type="nucleotide sequence ID" value="NZ_JBIRWE010000001.1"/>
</dbReference>
<dbReference type="SMART" id="SM00240">
    <property type="entry name" value="FHA"/>
    <property type="match status" value="1"/>
</dbReference>
<dbReference type="Proteomes" id="UP001611548">
    <property type="component" value="Unassembled WGS sequence"/>
</dbReference>
<dbReference type="InterPro" id="IPR050923">
    <property type="entry name" value="Cell_Proc_Reg/RNA_Proc"/>
</dbReference>
<dbReference type="Pfam" id="PF08044">
    <property type="entry name" value="DUF1707"/>
    <property type="match status" value="1"/>
</dbReference>
<evidence type="ECO:0000256" key="1">
    <source>
        <dbReference type="ARBA" id="ARBA00022553"/>
    </source>
</evidence>
<dbReference type="PANTHER" id="PTHR23308">
    <property type="entry name" value="NUCLEAR INHIBITOR OF PROTEIN PHOSPHATASE-1"/>
    <property type="match status" value="1"/>
</dbReference>
<dbReference type="CDD" id="cd00060">
    <property type="entry name" value="FHA"/>
    <property type="match status" value="1"/>
</dbReference>
<feature type="domain" description="FHA" evidence="2">
    <location>
        <begin position="113"/>
        <end position="162"/>
    </location>
</feature>